<dbReference type="InterPro" id="IPR005467">
    <property type="entry name" value="His_kinase_dom"/>
</dbReference>
<gene>
    <name evidence="3" type="ORF">UFOPK3444_00286</name>
</gene>
<feature type="domain" description="Histidine kinase" evidence="2">
    <location>
        <begin position="33"/>
        <end position="209"/>
    </location>
</feature>
<feature type="transmembrane region" description="Helical" evidence="1">
    <location>
        <begin position="6"/>
        <end position="24"/>
    </location>
</feature>
<dbReference type="InterPro" id="IPR036890">
    <property type="entry name" value="HATPase_C_sf"/>
</dbReference>
<protein>
    <submittedName>
        <fullName evidence="3">Unannotated protein</fullName>
    </submittedName>
</protein>
<sequence>MTSLAWLLGGAAMAGLVLVNWALLHRRSGLLLDAIHEARRPLAAVMLGLDCVAREASNQRVDSHCTALRGEIGRAALALDSMGGRRRCPVLVPVDLSSVAEQLARAWAPLASGRGGSISLGSKVSGGLAEALGDPTEVAQAASNLVANAVEHGSGPVEIGIQRTAGRVSLVVTNPSPQADRPHGPTRGRGLRIASRLARRSGGQLNIRSGAVHRASLELVSASDEQ</sequence>
<dbReference type="AlphaFoldDB" id="A0A6J7D283"/>
<dbReference type="Gene3D" id="3.30.565.10">
    <property type="entry name" value="Histidine kinase-like ATPase, C-terminal domain"/>
    <property type="match status" value="1"/>
</dbReference>
<dbReference type="InterPro" id="IPR003594">
    <property type="entry name" value="HATPase_dom"/>
</dbReference>
<dbReference type="EMBL" id="CAFBLU010000003">
    <property type="protein sequence ID" value="CAB4863024.1"/>
    <property type="molecule type" value="Genomic_DNA"/>
</dbReference>
<dbReference type="PROSITE" id="PS50109">
    <property type="entry name" value="HIS_KIN"/>
    <property type="match status" value="1"/>
</dbReference>
<reference evidence="3" key="1">
    <citation type="submission" date="2020-05" db="EMBL/GenBank/DDBJ databases">
        <authorList>
            <person name="Chiriac C."/>
            <person name="Salcher M."/>
            <person name="Ghai R."/>
            <person name="Kavagutti S V."/>
        </authorList>
    </citation>
    <scope>NUCLEOTIDE SEQUENCE</scope>
</reference>
<name>A0A6J7D283_9ZZZZ</name>
<evidence type="ECO:0000256" key="1">
    <source>
        <dbReference type="SAM" id="Phobius"/>
    </source>
</evidence>
<keyword evidence="1" id="KW-0472">Membrane</keyword>
<accession>A0A6J7D283</accession>
<keyword evidence="1" id="KW-0812">Transmembrane</keyword>
<evidence type="ECO:0000313" key="3">
    <source>
        <dbReference type="EMBL" id="CAB4863024.1"/>
    </source>
</evidence>
<dbReference type="CDD" id="cd16936">
    <property type="entry name" value="HATPase_RsbW-like"/>
    <property type="match status" value="1"/>
</dbReference>
<dbReference type="Pfam" id="PF02518">
    <property type="entry name" value="HATPase_c"/>
    <property type="match status" value="1"/>
</dbReference>
<dbReference type="SUPFAM" id="SSF55874">
    <property type="entry name" value="ATPase domain of HSP90 chaperone/DNA topoisomerase II/histidine kinase"/>
    <property type="match status" value="1"/>
</dbReference>
<organism evidence="3">
    <name type="scientific">freshwater metagenome</name>
    <dbReference type="NCBI Taxonomy" id="449393"/>
    <lineage>
        <taxon>unclassified sequences</taxon>
        <taxon>metagenomes</taxon>
        <taxon>ecological metagenomes</taxon>
    </lineage>
</organism>
<evidence type="ECO:0000259" key="2">
    <source>
        <dbReference type="PROSITE" id="PS50109"/>
    </source>
</evidence>
<proteinExistence type="predicted"/>
<keyword evidence="1" id="KW-1133">Transmembrane helix</keyword>